<dbReference type="KEGG" id="lul:LPB138_00775"/>
<dbReference type="Proteomes" id="UP000176050">
    <property type="component" value="Chromosome"/>
</dbReference>
<evidence type="ECO:0000256" key="1">
    <source>
        <dbReference type="SAM" id="Phobius"/>
    </source>
</evidence>
<evidence type="ECO:0008006" key="4">
    <source>
        <dbReference type="Google" id="ProtNLM"/>
    </source>
</evidence>
<protein>
    <recommendedName>
        <fullName evidence="4">DUF3185 domain-containing protein</fullName>
    </recommendedName>
</protein>
<dbReference type="EMBL" id="CP017478">
    <property type="protein sequence ID" value="AOW19302.1"/>
    <property type="molecule type" value="Genomic_DNA"/>
</dbReference>
<proteinExistence type="predicted"/>
<keyword evidence="1" id="KW-0472">Membrane</keyword>
<dbReference type="STRING" id="1850246.LPB138_00775"/>
<dbReference type="OrthoDB" id="1370726at2"/>
<organism evidence="2 3">
    <name type="scientific">Urechidicola croceus</name>
    <dbReference type="NCBI Taxonomy" id="1850246"/>
    <lineage>
        <taxon>Bacteria</taxon>
        <taxon>Pseudomonadati</taxon>
        <taxon>Bacteroidota</taxon>
        <taxon>Flavobacteriia</taxon>
        <taxon>Flavobacteriales</taxon>
        <taxon>Flavobacteriaceae</taxon>
        <taxon>Urechidicola</taxon>
    </lineage>
</organism>
<gene>
    <name evidence="2" type="ORF">LPB138_00775</name>
</gene>
<evidence type="ECO:0000313" key="3">
    <source>
        <dbReference type="Proteomes" id="UP000176050"/>
    </source>
</evidence>
<keyword evidence="1" id="KW-0812">Transmembrane</keyword>
<keyword evidence="3" id="KW-1185">Reference proteome</keyword>
<dbReference type="AlphaFoldDB" id="A0A1D8P3Z8"/>
<accession>A0A1D8P3Z8</accession>
<keyword evidence="1" id="KW-1133">Transmembrane helix</keyword>
<reference evidence="2 3" key="1">
    <citation type="submission" date="2016-10" db="EMBL/GenBank/DDBJ databases">
        <title>Lutibacter sp. LPB0138, isolated from marine gastropod.</title>
        <authorList>
            <person name="Kim E."/>
            <person name="Yi H."/>
        </authorList>
    </citation>
    <scope>NUCLEOTIDE SEQUENCE [LARGE SCALE GENOMIC DNA]</scope>
    <source>
        <strain evidence="2 3">LPB0138</strain>
    </source>
</reference>
<feature type="transmembrane region" description="Helical" evidence="1">
    <location>
        <begin position="51"/>
        <end position="69"/>
    </location>
</feature>
<name>A0A1D8P3Z8_9FLAO</name>
<evidence type="ECO:0000313" key="2">
    <source>
        <dbReference type="EMBL" id="AOW19302.1"/>
    </source>
</evidence>
<sequence length="73" mass="7681">MNTKKIIGILLVLGSLALGYTGFNKVANNNASIEVLDLEVDVSNDSGKTEGYVYIAAAVALFIGGIYSINKKS</sequence>
<dbReference type="RefSeq" id="WP_070235432.1">
    <property type="nucleotide sequence ID" value="NZ_CP017478.1"/>
</dbReference>